<keyword evidence="5" id="KW-1185">Reference proteome</keyword>
<accession>A0A1R2D0I2</accession>
<keyword evidence="1" id="KW-0378">Hydrolase</keyword>
<comment type="caution">
    <text evidence="4">The sequence shown here is derived from an EMBL/GenBank/DDBJ whole genome shotgun (WGS) entry which is preliminary data.</text>
</comment>
<evidence type="ECO:0000259" key="2">
    <source>
        <dbReference type="PROSITE" id="PS51181"/>
    </source>
</evidence>
<dbReference type="Gene3D" id="3.90.190.10">
    <property type="entry name" value="Protein tyrosine phosphatase superfamily"/>
    <property type="match status" value="1"/>
</dbReference>
<dbReference type="SUPFAM" id="SSF52799">
    <property type="entry name" value="(Phosphotyrosine protein) phosphatases II"/>
    <property type="match status" value="1"/>
</dbReference>
<evidence type="ECO:0008006" key="6">
    <source>
        <dbReference type="Google" id="ProtNLM"/>
    </source>
</evidence>
<dbReference type="Proteomes" id="UP000187209">
    <property type="component" value="Unassembled WGS sequence"/>
</dbReference>
<dbReference type="EMBL" id="MPUH01000021">
    <property type="protein sequence ID" value="OMJ94764.1"/>
    <property type="molecule type" value="Genomic_DNA"/>
</dbReference>
<organism evidence="4 5">
    <name type="scientific">Stentor coeruleus</name>
    <dbReference type="NCBI Taxonomy" id="5963"/>
    <lineage>
        <taxon>Eukaryota</taxon>
        <taxon>Sar</taxon>
        <taxon>Alveolata</taxon>
        <taxon>Ciliophora</taxon>
        <taxon>Postciliodesmatophora</taxon>
        <taxon>Heterotrichea</taxon>
        <taxon>Heterotrichida</taxon>
        <taxon>Stentoridae</taxon>
        <taxon>Stentor</taxon>
    </lineage>
</organism>
<evidence type="ECO:0000313" key="5">
    <source>
        <dbReference type="Proteomes" id="UP000187209"/>
    </source>
</evidence>
<dbReference type="PANTHER" id="PTHR12305:SF94">
    <property type="entry name" value="PHOSPHATIDYLINOSITOL-3,4,5-TRISPHOSPHATE 3-PHOSPHATASE"/>
    <property type="match status" value="1"/>
</dbReference>
<dbReference type="InterPro" id="IPR035892">
    <property type="entry name" value="C2_domain_sf"/>
</dbReference>
<dbReference type="PANTHER" id="PTHR12305">
    <property type="entry name" value="PHOSPHATASE WITH HOMOLOGY TO TENSIN"/>
    <property type="match status" value="1"/>
</dbReference>
<feature type="domain" description="Phosphatase tensin-type" evidence="2">
    <location>
        <begin position="29"/>
        <end position="190"/>
    </location>
</feature>
<dbReference type="GO" id="GO:0016314">
    <property type="term" value="F:phosphatidylinositol-3,4,5-trisphosphate 3-phosphatase activity"/>
    <property type="evidence" value="ECO:0007669"/>
    <property type="project" value="TreeGrafter"/>
</dbReference>
<sequence>MSRFIQILQKFNFVDSSIQDSDTEPTIPVFSSTQELPKDTFFVTPRIVLIPYPKEELINSLAGYFNTMYSRKYMVWNISETLYSADIFNGQVLDFVFVGYPNPPLSNIFGIFNSISGWLESDPDNIAVIHCQTTRARSFMMISSYLAWQNHKDPIEVYSQLSKNFTQPSNLLFPSHYRYMNYINQVTKGFKPHDKTLFLKKVIINGLPLNLKVFKPYIQFFHSGKIIYSSFEADQMKTYTQNDESVCFDVNLEIKGDIIFRCRNNNEDKMQTVFRAMFHTAFTDDYILRLYKNDLDAVSEHFSDEFMVDLFFTSKEGTNNVVPGNLKKRKVKKTENKNMIYEEGEEEEEEKIDRELIEKYKNHIEDSDEDEEEDEDLDDYFQKLEAAK</sequence>
<reference evidence="4 5" key="1">
    <citation type="submission" date="2016-11" db="EMBL/GenBank/DDBJ databases">
        <title>The macronuclear genome of Stentor coeruleus: a giant cell with tiny introns.</title>
        <authorList>
            <person name="Slabodnick M."/>
            <person name="Ruby J.G."/>
            <person name="Reiff S.B."/>
            <person name="Swart E.C."/>
            <person name="Gosai S."/>
            <person name="Prabakaran S."/>
            <person name="Witkowska E."/>
            <person name="Larue G.E."/>
            <person name="Fisher S."/>
            <person name="Freeman R.M."/>
            <person name="Gunawardena J."/>
            <person name="Chu W."/>
            <person name="Stover N.A."/>
            <person name="Gregory B.D."/>
            <person name="Nowacki M."/>
            <person name="Derisi J."/>
            <person name="Roy S.W."/>
            <person name="Marshall W.F."/>
            <person name="Sood P."/>
        </authorList>
    </citation>
    <scope>NUCLEOTIDE SEQUENCE [LARGE SCALE GENOMIC DNA]</scope>
    <source>
        <strain evidence="4">WM001</strain>
    </source>
</reference>
<dbReference type="InterPro" id="IPR014020">
    <property type="entry name" value="Tensin_C2-dom"/>
</dbReference>
<dbReference type="Pfam" id="PF10409">
    <property type="entry name" value="PTEN_C2"/>
    <property type="match status" value="1"/>
</dbReference>
<dbReference type="AlphaFoldDB" id="A0A1R2D0I2"/>
<protein>
    <recommendedName>
        <fullName evidence="6">Phosphatase tensin-type domain-containing protein</fullName>
    </recommendedName>
</protein>
<name>A0A1R2D0I2_9CILI</name>
<dbReference type="OrthoDB" id="16692at2759"/>
<dbReference type="InterPro" id="IPR029023">
    <property type="entry name" value="Tensin_phosphatase"/>
</dbReference>
<feature type="domain" description="C2 tensin-type" evidence="3">
    <location>
        <begin position="194"/>
        <end position="315"/>
    </location>
</feature>
<dbReference type="PROSITE" id="PS51181">
    <property type="entry name" value="PPASE_TENSIN"/>
    <property type="match status" value="1"/>
</dbReference>
<proteinExistence type="predicted"/>
<dbReference type="GO" id="GO:0005829">
    <property type="term" value="C:cytosol"/>
    <property type="evidence" value="ECO:0007669"/>
    <property type="project" value="TreeGrafter"/>
</dbReference>
<dbReference type="Gene3D" id="2.60.40.1110">
    <property type="match status" value="1"/>
</dbReference>
<dbReference type="InterPro" id="IPR029021">
    <property type="entry name" value="Prot-tyrosine_phosphatase-like"/>
</dbReference>
<dbReference type="SMART" id="SM01326">
    <property type="entry name" value="PTEN_C2"/>
    <property type="match status" value="1"/>
</dbReference>
<evidence type="ECO:0000259" key="3">
    <source>
        <dbReference type="PROSITE" id="PS51182"/>
    </source>
</evidence>
<evidence type="ECO:0000313" key="4">
    <source>
        <dbReference type="EMBL" id="OMJ94764.1"/>
    </source>
</evidence>
<evidence type="ECO:0000256" key="1">
    <source>
        <dbReference type="ARBA" id="ARBA00022801"/>
    </source>
</evidence>
<dbReference type="SUPFAM" id="SSF49562">
    <property type="entry name" value="C2 domain (Calcium/lipid-binding domain, CaLB)"/>
    <property type="match status" value="1"/>
</dbReference>
<dbReference type="PROSITE" id="PS51182">
    <property type="entry name" value="C2_TENSIN"/>
    <property type="match status" value="1"/>
</dbReference>
<gene>
    <name evidence="4" type="ORF">SteCoe_1943</name>
</gene>
<dbReference type="InterPro" id="IPR051281">
    <property type="entry name" value="Dual-spec_lipid-protein_phosph"/>
</dbReference>